<dbReference type="Gene3D" id="1.10.3210.10">
    <property type="entry name" value="Hypothetical protein af1432"/>
    <property type="match status" value="1"/>
</dbReference>
<evidence type="ECO:0000259" key="2">
    <source>
        <dbReference type="Pfam" id="PF01966"/>
    </source>
</evidence>
<dbReference type="PANTHER" id="PTHR47545">
    <property type="entry name" value="MULTIFUNCTIONAL CCA PROTEIN"/>
    <property type="match status" value="1"/>
</dbReference>
<dbReference type="PANTHER" id="PTHR47545:SF1">
    <property type="entry name" value="MULTIFUNCTIONAL CCA PROTEIN"/>
    <property type="match status" value="1"/>
</dbReference>
<dbReference type="AlphaFoldDB" id="A0AA37TA69"/>
<comment type="caution">
    <text evidence="3">The sequence shown here is derived from an EMBL/GenBank/DDBJ whole genome shotgun (WGS) entry which is preliminary data.</text>
</comment>
<dbReference type="EMBL" id="BSPD01000042">
    <property type="protein sequence ID" value="GLS26245.1"/>
    <property type="molecule type" value="Genomic_DNA"/>
</dbReference>
<evidence type="ECO:0000313" key="4">
    <source>
        <dbReference type="Proteomes" id="UP001156870"/>
    </source>
</evidence>
<dbReference type="Pfam" id="PF01966">
    <property type="entry name" value="HD"/>
    <property type="match status" value="1"/>
</dbReference>
<dbReference type="SUPFAM" id="SSF52540">
    <property type="entry name" value="P-loop containing nucleoside triphosphate hydrolases"/>
    <property type="match status" value="1"/>
</dbReference>
<dbReference type="SUPFAM" id="SSF109604">
    <property type="entry name" value="HD-domain/PDEase-like"/>
    <property type="match status" value="1"/>
</dbReference>
<evidence type="ECO:0000256" key="1">
    <source>
        <dbReference type="ARBA" id="ARBA00022741"/>
    </source>
</evidence>
<dbReference type="GO" id="GO:0000166">
    <property type="term" value="F:nucleotide binding"/>
    <property type="evidence" value="ECO:0007669"/>
    <property type="project" value="UniProtKB-KW"/>
</dbReference>
<dbReference type="Proteomes" id="UP001156870">
    <property type="component" value="Unassembled WGS sequence"/>
</dbReference>
<reference evidence="3 4" key="1">
    <citation type="journal article" date="2014" name="Int. J. Syst. Evol. Microbiol.">
        <title>Complete genome sequence of Corynebacterium casei LMG S-19264T (=DSM 44701T), isolated from a smear-ripened cheese.</title>
        <authorList>
            <consortium name="US DOE Joint Genome Institute (JGI-PGF)"/>
            <person name="Walter F."/>
            <person name="Albersmeier A."/>
            <person name="Kalinowski J."/>
            <person name="Ruckert C."/>
        </authorList>
    </citation>
    <scope>NUCLEOTIDE SEQUENCE [LARGE SCALE GENOMIC DNA]</scope>
    <source>
        <strain evidence="3 4">NBRC 110095</strain>
    </source>
</reference>
<dbReference type="InterPro" id="IPR006674">
    <property type="entry name" value="HD_domain"/>
</dbReference>
<dbReference type="Gene3D" id="3.40.50.300">
    <property type="entry name" value="P-loop containing nucleotide triphosphate hydrolases"/>
    <property type="match status" value="1"/>
</dbReference>
<accession>A0AA37TA69</accession>
<proteinExistence type="predicted"/>
<keyword evidence="4" id="KW-1185">Reference proteome</keyword>
<evidence type="ECO:0000313" key="3">
    <source>
        <dbReference type="EMBL" id="GLS26245.1"/>
    </source>
</evidence>
<dbReference type="InterPro" id="IPR050124">
    <property type="entry name" value="tRNA_CCA-adding_enzyme"/>
</dbReference>
<dbReference type="Pfam" id="PF13671">
    <property type="entry name" value="AAA_33"/>
    <property type="match status" value="1"/>
</dbReference>
<sequence>MNDKTLSHWLESLSLAATPDIDECIDTLGDHISWLYEFKDTQQDPEWHAEGDVHIHTGMVLNELYDLLGSQARHITGGRRQALILAALLHDIGKPKCTKAIEIKGIHRIASPQHESIGRSYLAFALQTLPLSFEVYWQVLGLVGEHHMPKLLAVKNMSRGQYLALSRRTDTELLYWLEVADMRGRKCPDLSLQLSHLDEFALFAEEYNVWGKAFMWPQSALIGESDTARHYVYASGLQAMEQDRIFHPDEALAIAYQHKDQHPQVMVMCGPSGSGKSTWIAQHASEYEVISLDELRQEVNGNRSNQKTKDKFYTWLRIVLKTVCAEKRK</sequence>
<dbReference type="InterPro" id="IPR027417">
    <property type="entry name" value="P-loop_NTPase"/>
</dbReference>
<feature type="domain" description="HD" evidence="2">
    <location>
        <begin position="68"/>
        <end position="159"/>
    </location>
</feature>
<gene>
    <name evidence="3" type="ORF">GCM10007877_19600</name>
</gene>
<protein>
    <recommendedName>
        <fullName evidence="2">HD domain-containing protein</fullName>
    </recommendedName>
</protein>
<name>A0AA37TA69_9GAMM</name>
<keyword evidence="1" id="KW-0547">Nucleotide-binding</keyword>
<organism evidence="3 4">
    <name type="scientific">Marinibactrum halimedae</name>
    <dbReference type="NCBI Taxonomy" id="1444977"/>
    <lineage>
        <taxon>Bacteria</taxon>
        <taxon>Pseudomonadati</taxon>
        <taxon>Pseudomonadota</taxon>
        <taxon>Gammaproteobacteria</taxon>
        <taxon>Cellvibrionales</taxon>
        <taxon>Cellvibrionaceae</taxon>
        <taxon>Marinibactrum</taxon>
    </lineage>
</organism>